<dbReference type="EMBL" id="FTOA01000003">
    <property type="protein sequence ID" value="SIS72995.1"/>
    <property type="molecule type" value="Genomic_DNA"/>
</dbReference>
<evidence type="ECO:0000313" key="3">
    <source>
        <dbReference type="Proteomes" id="UP000185678"/>
    </source>
</evidence>
<feature type="transmembrane region" description="Helical" evidence="1">
    <location>
        <begin position="27"/>
        <end position="45"/>
    </location>
</feature>
<dbReference type="STRING" id="80876.SAMN05421779_103318"/>
<sequence length="61" mass="6548">MSAKVLDGTAVATAVSAPAWAPGLDAINGWLTLVSLLAGLVFLAWRWRRLSRLTPDLKEEA</sequence>
<dbReference type="RefSeq" id="WP_076399945.1">
    <property type="nucleotide sequence ID" value="NZ_FTOA01000003.1"/>
</dbReference>
<keyword evidence="1" id="KW-0812">Transmembrane</keyword>
<gene>
    <name evidence="2" type="ORF">SAMN05421779_103318</name>
</gene>
<accession>A0A1N7LGP4</accession>
<dbReference type="Proteomes" id="UP000185678">
    <property type="component" value="Unassembled WGS sequence"/>
</dbReference>
<dbReference type="OrthoDB" id="9797746at2"/>
<name>A0A1N7LGP4_9PROT</name>
<reference evidence="2 3" key="1">
    <citation type="submission" date="2017-01" db="EMBL/GenBank/DDBJ databases">
        <authorList>
            <person name="Mah S.A."/>
            <person name="Swanson W.J."/>
            <person name="Moy G.W."/>
            <person name="Vacquier V.D."/>
        </authorList>
    </citation>
    <scope>NUCLEOTIDE SEQUENCE [LARGE SCALE GENOMIC DNA]</scope>
    <source>
        <strain evidence="2 3">DSM 11589</strain>
    </source>
</reference>
<proteinExistence type="predicted"/>
<evidence type="ECO:0000256" key="1">
    <source>
        <dbReference type="SAM" id="Phobius"/>
    </source>
</evidence>
<keyword evidence="1" id="KW-1133">Transmembrane helix</keyword>
<evidence type="ECO:0000313" key="2">
    <source>
        <dbReference type="EMBL" id="SIS72995.1"/>
    </source>
</evidence>
<protein>
    <submittedName>
        <fullName evidence="2">Uncharacterized protein</fullName>
    </submittedName>
</protein>
<keyword evidence="1" id="KW-0472">Membrane</keyword>
<organism evidence="2 3">
    <name type="scientific">Insolitispirillum peregrinum</name>
    <dbReference type="NCBI Taxonomy" id="80876"/>
    <lineage>
        <taxon>Bacteria</taxon>
        <taxon>Pseudomonadati</taxon>
        <taxon>Pseudomonadota</taxon>
        <taxon>Alphaproteobacteria</taxon>
        <taxon>Rhodospirillales</taxon>
        <taxon>Novispirillaceae</taxon>
        <taxon>Insolitispirillum</taxon>
    </lineage>
</organism>
<keyword evidence="3" id="KW-1185">Reference proteome</keyword>
<dbReference type="AlphaFoldDB" id="A0A1N7LGP4"/>